<dbReference type="InParanoid" id="Q17984"/>
<evidence type="ECO:0000313" key="3">
    <source>
        <dbReference type="Proteomes" id="UP000001940"/>
    </source>
</evidence>
<proteinExistence type="predicted"/>
<dbReference type="PIR" id="T29710">
    <property type="entry name" value="T29710"/>
</dbReference>
<evidence type="ECO:0000313" key="2">
    <source>
        <dbReference type="EMBL" id="CCD64517.1"/>
    </source>
</evidence>
<dbReference type="AGR" id="WB:WBGene00015772"/>
<dbReference type="AlphaFoldDB" id="Q17984"/>
<dbReference type="EMBL" id="BX284606">
    <property type="protein sequence ID" value="CCD64517.1"/>
    <property type="molecule type" value="Genomic_DNA"/>
</dbReference>
<dbReference type="PaxDb" id="6239-C14E2.3"/>
<dbReference type="KEGG" id="cel:CELE_C14E2.3"/>
<dbReference type="WormBase" id="C14E2.3">
    <property type="protein sequence ID" value="CE06830"/>
    <property type="gene ID" value="WBGene00015772"/>
</dbReference>
<evidence type="ECO:0000256" key="1">
    <source>
        <dbReference type="SAM" id="MobiDB-lite"/>
    </source>
</evidence>
<sequence>MFFFQGQCHSQPNPAICESCRINTSPILHTPFDCNQDPRKKQIRVIVPTRIAPPPPIKEASCPNLPQIRIHDPLVFSVISEQTEQASTFPTDIPAAETAPSQKLNSECGIEKKQPTVTAPVTIDSSSTAEQEPPQKTQSTSVLPNVSPFPTPPPVPPKPTHLMARMDSQCSGQQAKTSSKAENPVSSAKPDEVFQQMPVSGSFSI</sequence>
<gene>
    <name evidence="2 4" type="ORF">C14E2.3</name>
    <name evidence="2" type="ORF">CELE_C14E2.3</name>
</gene>
<organism evidence="2 3">
    <name type="scientific">Caenorhabditis elegans</name>
    <dbReference type="NCBI Taxonomy" id="6239"/>
    <lineage>
        <taxon>Eukaryota</taxon>
        <taxon>Metazoa</taxon>
        <taxon>Ecdysozoa</taxon>
        <taxon>Nematoda</taxon>
        <taxon>Chromadorea</taxon>
        <taxon>Rhabditida</taxon>
        <taxon>Rhabditina</taxon>
        <taxon>Rhabditomorpha</taxon>
        <taxon>Rhabditoidea</taxon>
        <taxon>Rhabditidae</taxon>
        <taxon>Peloderinae</taxon>
        <taxon>Caenorhabditis</taxon>
    </lineage>
</organism>
<dbReference type="Proteomes" id="UP000001940">
    <property type="component" value="Chromosome X"/>
</dbReference>
<protein>
    <submittedName>
        <fullName evidence="2">Vegetative cell wall protein gp1-like</fullName>
    </submittedName>
</protein>
<feature type="compositionally biased region" description="Polar residues" evidence="1">
    <location>
        <begin position="115"/>
        <end position="141"/>
    </location>
</feature>
<feature type="compositionally biased region" description="Polar residues" evidence="1">
    <location>
        <begin position="168"/>
        <end position="186"/>
    </location>
</feature>
<dbReference type="HOGENOM" id="CLU_1338634_0_0_1"/>
<dbReference type="STRING" id="6239.C14E2.3.1"/>
<dbReference type="GeneID" id="182615"/>
<accession>Q17984</accession>
<feature type="compositionally biased region" description="Pro residues" evidence="1">
    <location>
        <begin position="147"/>
        <end position="159"/>
    </location>
</feature>
<dbReference type="UCSC" id="C14E2.3">
    <property type="organism name" value="c. elegans"/>
</dbReference>
<name>Q17984_CAEEL</name>
<dbReference type="CTD" id="182615"/>
<keyword evidence="3" id="KW-1185">Reference proteome</keyword>
<dbReference type="RefSeq" id="NP_508332.1">
    <property type="nucleotide sequence ID" value="NM_075931.1"/>
</dbReference>
<feature type="region of interest" description="Disordered" evidence="1">
    <location>
        <begin position="99"/>
        <end position="205"/>
    </location>
</feature>
<reference evidence="2 3" key="1">
    <citation type="journal article" date="1998" name="Science">
        <title>Genome sequence of the nematode C. elegans: a platform for investigating biology.</title>
        <authorList>
            <consortium name="The C. elegans sequencing consortium"/>
            <person name="Sulson J.E."/>
            <person name="Waterston R."/>
        </authorList>
    </citation>
    <scope>NUCLEOTIDE SEQUENCE [LARGE SCALE GENOMIC DNA]</scope>
    <source>
        <strain evidence="2 3">Bristol N2</strain>
    </source>
</reference>
<evidence type="ECO:0000313" key="4">
    <source>
        <dbReference type="WormBase" id="C14E2.3"/>
    </source>
</evidence>